<dbReference type="InterPro" id="IPR004381">
    <property type="entry name" value="Glycerate_kinase"/>
</dbReference>
<evidence type="ECO:0000313" key="6">
    <source>
        <dbReference type="Proteomes" id="UP000766609"/>
    </source>
</evidence>
<keyword evidence="2 4" id="KW-0808">Transferase</keyword>
<organism evidence="5 6">
    <name type="scientific">Algoriphagus marincola</name>
    <dbReference type="NCBI Taxonomy" id="264027"/>
    <lineage>
        <taxon>Bacteria</taxon>
        <taxon>Pseudomonadati</taxon>
        <taxon>Bacteroidota</taxon>
        <taxon>Cytophagia</taxon>
        <taxon>Cytophagales</taxon>
        <taxon>Cyclobacteriaceae</taxon>
        <taxon>Algoriphagus</taxon>
    </lineage>
</organism>
<evidence type="ECO:0000256" key="1">
    <source>
        <dbReference type="ARBA" id="ARBA00006284"/>
    </source>
</evidence>
<gene>
    <name evidence="5" type="ORF">KUV23_03760</name>
</gene>
<sequence>MKVLIAPNAFKGTISASDAAEIIGQTVASKYPNSQVKKIPIADGGDGTCELLTEYLELEKISAWSLDPFGRPAFGSFGYDFQSKTIYLDVSTVSGIGLLDSSELNPRVASTFGTGKLIQKGIEMGAEHVILGLGGSASIDLGLGILQGLGFVFLDSLGKEIVPFSDHLLKKLAYVQSNPKLSKLTFTCLCDVRNTFFGANGAIPVFGPQKGLSSDQMDSFSEDANRIIQLLYQKAKKPFEDCTGFGAAGGIALGLNAFFSTEIKFGASYFFDQVAMEKEVQSSDIVLTGEGRFDQQSKEGKGCFELLEICKKYQKPCCLITSGNDGQGVGFESVMKLPELDFSRIDYKKKAAENLKLTLEKKLTI</sequence>
<dbReference type="InterPro" id="IPR018193">
    <property type="entry name" value="Glyc_kinase_flavodox-like_fold"/>
</dbReference>
<dbReference type="Gene3D" id="3.90.1510.10">
    <property type="entry name" value="Glycerate kinase, domain 2"/>
    <property type="match status" value="1"/>
</dbReference>
<keyword evidence="6" id="KW-1185">Reference proteome</keyword>
<dbReference type="PANTHER" id="PTHR21599:SF0">
    <property type="entry name" value="GLYCERATE KINASE"/>
    <property type="match status" value="1"/>
</dbReference>
<evidence type="ECO:0000313" key="5">
    <source>
        <dbReference type="EMBL" id="MBY5950075.1"/>
    </source>
</evidence>
<dbReference type="Proteomes" id="UP000766609">
    <property type="component" value="Unassembled WGS sequence"/>
</dbReference>
<evidence type="ECO:0000256" key="3">
    <source>
        <dbReference type="ARBA" id="ARBA00022777"/>
    </source>
</evidence>
<dbReference type="GO" id="GO:0016301">
    <property type="term" value="F:kinase activity"/>
    <property type="evidence" value="ECO:0007669"/>
    <property type="project" value="UniProtKB-KW"/>
</dbReference>
<dbReference type="SUPFAM" id="SSF110738">
    <property type="entry name" value="Glycerate kinase I"/>
    <property type="match status" value="1"/>
</dbReference>
<dbReference type="Pfam" id="PF02595">
    <property type="entry name" value="Gly_kinase"/>
    <property type="match status" value="1"/>
</dbReference>
<comment type="similarity">
    <text evidence="1 4">Belongs to the glycerate kinase type-1 family.</text>
</comment>
<evidence type="ECO:0000256" key="2">
    <source>
        <dbReference type="ARBA" id="ARBA00022679"/>
    </source>
</evidence>
<dbReference type="RefSeq" id="WP_222583132.1">
    <property type="nucleotide sequence ID" value="NZ_JAHVHP010000001.1"/>
</dbReference>
<evidence type="ECO:0000256" key="4">
    <source>
        <dbReference type="PIRNR" id="PIRNR006078"/>
    </source>
</evidence>
<dbReference type="InterPro" id="IPR036129">
    <property type="entry name" value="Glycerate_kinase_sf"/>
</dbReference>
<protein>
    <submittedName>
        <fullName evidence="5">Glycerate kinase</fullName>
    </submittedName>
</protein>
<comment type="caution">
    <text evidence="5">The sequence shown here is derived from an EMBL/GenBank/DDBJ whole genome shotgun (WGS) entry which is preliminary data.</text>
</comment>
<dbReference type="EMBL" id="JAHVHP010000001">
    <property type="protein sequence ID" value="MBY5950075.1"/>
    <property type="molecule type" value="Genomic_DNA"/>
</dbReference>
<dbReference type="InterPro" id="IPR018197">
    <property type="entry name" value="Glycerate_kinase_RE-like"/>
</dbReference>
<reference evidence="5 6" key="1">
    <citation type="submission" date="2021-06" db="EMBL/GenBank/DDBJ databases">
        <title>44 bacteria genomes isolated from Dapeng, Shenzhen.</title>
        <authorList>
            <person name="Zheng W."/>
            <person name="Yu S."/>
            <person name="Huang Y."/>
        </authorList>
    </citation>
    <scope>NUCLEOTIDE SEQUENCE [LARGE SCALE GENOMIC DNA]</scope>
    <source>
        <strain evidence="5 6">DP5N14-6</strain>
    </source>
</reference>
<keyword evidence="3 4" id="KW-0418">Kinase</keyword>
<dbReference type="Gene3D" id="3.40.50.10350">
    <property type="entry name" value="Glycerate kinase, domain 1"/>
    <property type="match status" value="1"/>
</dbReference>
<dbReference type="PANTHER" id="PTHR21599">
    <property type="entry name" value="GLYCERATE KINASE"/>
    <property type="match status" value="1"/>
</dbReference>
<dbReference type="PIRSF" id="PIRSF006078">
    <property type="entry name" value="GlxK"/>
    <property type="match status" value="1"/>
</dbReference>
<proteinExistence type="inferred from homology"/>
<dbReference type="NCBIfam" id="TIGR00045">
    <property type="entry name" value="glycerate kinase"/>
    <property type="match status" value="1"/>
</dbReference>
<accession>A0ABS7N4E9</accession>
<name>A0ABS7N4E9_9BACT</name>